<gene>
    <name evidence="5" type="ORF">SLS62_007878</name>
</gene>
<evidence type="ECO:0000256" key="2">
    <source>
        <dbReference type="ARBA" id="ARBA00022801"/>
    </source>
</evidence>
<keyword evidence="2" id="KW-0378">Hydrolase</keyword>
<evidence type="ECO:0000313" key="5">
    <source>
        <dbReference type="EMBL" id="KAK7750248.1"/>
    </source>
</evidence>
<protein>
    <recommendedName>
        <fullName evidence="7">Peptidyl-tRNA hydrolase</fullName>
    </recommendedName>
</protein>
<dbReference type="InterPro" id="IPR036416">
    <property type="entry name" value="Pept_tRNA_hydro_sf"/>
</dbReference>
<dbReference type="Gene3D" id="3.40.50.1470">
    <property type="entry name" value="Peptidyl-tRNA hydrolase"/>
    <property type="match status" value="1"/>
</dbReference>
<evidence type="ECO:0008006" key="7">
    <source>
        <dbReference type="Google" id="ProtNLM"/>
    </source>
</evidence>
<feature type="compositionally biased region" description="Basic and acidic residues" evidence="4">
    <location>
        <begin position="230"/>
        <end position="240"/>
    </location>
</feature>
<feature type="region of interest" description="Disordered" evidence="4">
    <location>
        <begin position="217"/>
        <end position="240"/>
    </location>
</feature>
<dbReference type="AlphaFoldDB" id="A0AAN9UYN6"/>
<name>A0AAN9UYN6_9PEZI</name>
<accession>A0AAN9UYN6</accession>
<dbReference type="EMBL" id="JAKJXP020000068">
    <property type="protein sequence ID" value="KAK7750248.1"/>
    <property type="molecule type" value="Genomic_DNA"/>
</dbReference>
<sequence>MTKFDPHVVVVSLGNRGKYYKTLHSAGHFALQSLRKAIIANSAAAGVEDPEQVQTEWDKSDREGFRKKYAASYGDKYTLLQTPMPMNVSGAFVRTHWLRILDERSLRPHEMGLVVVHDDLEEDFGAVRVRNWTSSHRGHNGVKHVNGHLTYKEFPGALWSRISVGIDRPASREDKDVADYVLSPLSDHQMEIIDTQVGSKVLACLQEIEMEWKQAYEKEAAEASAPPPKPKSEKAAKVKG</sequence>
<dbReference type="PANTHER" id="PTHR17224">
    <property type="entry name" value="PEPTIDYL-TRNA HYDROLASE"/>
    <property type="match status" value="1"/>
</dbReference>
<dbReference type="Proteomes" id="UP001320420">
    <property type="component" value="Unassembled WGS sequence"/>
</dbReference>
<dbReference type="GO" id="GO:0000049">
    <property type="term" value="F:tRNA binding"/>
    <property type="evidence" value="ECO:0007669"/>
    <property type="project" value="UniProtKB-KW"/>
</dbReference>
<dbReference type="SUPFAM" id="SSF53178">
    <property type="entry name" value="Peptidyl-tRNA hydrolase-like"/>
    <property type="match status" value="1"/>
</dbReference>
<evidence type="ECO:0000313" key="6">
    <source>
        <dbReference type="Proteomes" id="UP001320420"/>
    </source>
</evidence>
<keyword evidence="1" id="KW-0820">tRNA-binding</keyword>
<evidence type="ECO:0000256" key="1">
    <source>
        <dbReference type="ARBA" id="ARBA00022555"/>
    </source>
</evidence>
<organism evidence="5 6">
    <name type="scientific">Diatrype stigma</name>
    <dbReference type="NCBI Taxonomy" id="117547"/>
    <lineage>
        <taxon>Eukaryota</taxon>
        <taxon>Fungi</taxon>
        <taxon>Dikarya</taxon>
        <taxon>Ascomycota</taxon>
        <taxon>Pezizomycotina</taxon>
        <taxon>Sordariomycetes</taxon>
        <taxon>Xylariomycetidae</taxon>
        <taxon>Xylariales</taxon>
        <taxon>Diatrypaceae</taxon>
        <taxon>Diatrype</taxon>
    </lineage>
</organism>
<dbReference type="Pfam" id="PF01195">
    <property type="entry name" value="Pept_tRNA_hydro"/>
    <property type="match status" value="1"/>
</dbReference>
<dbReference type="PANTHER" id="PTHR17224:SF1">
    <property type="entry name" value="PEPTIDYL-TRNA HYDROLASE"/>
    <property type="match status" value="1"/>
</dbReference>
<comment type="caution">
    <text evidence="5">The sequence shown here is derived from an EMBL/GenBank/DDBJ whole genome shotgun (WGS) entry which is preliminary data.</text>
</comment>
<reference evidence="5 6" key="1">
    <citation type="submission" date="2024-02" db="EMBL/GenBank/DDBJ databases">
        <title>De novo assembly and annotation of 12 fungi associated with fruit tree decline syndrome in Ontario, Canada.</title>
        <authorList>
            <person name="Sulman M."/>
            <person name="Ellouze W."/>
            <person name="Ilyukhin E."/>
        </authorList>
    </citation>
    <scope>NUCLEOTIDE SEQUENCE [LARGE SCALE GENOMIC DNA]</scope>
    <source>
        <strain evidence="5 6">M11/M66-122</strain>
    </source>
</reference>
<dbReference type="GO" id="GO:0004045">
    <property type="term" value="F:peptidyl-tRNA hydrolase activity"/>
    <property type="evidence" value="ECO:0007669"/>
    <property type="project" value="InterPro"/>
</dbReference>
<keyword evidence="6" id="KW-1185">Reference proteome</keyword>
<evidence type="ECO:0000256" key="4">
    <source>
        <dbReference type="SAM" id="MobiDB-lite"/>
    </source>
</evidence>
<keyword evidence="3" id="KW-0694">RNA-binding</keyword>
<proteinExistence type="predicted"/>
<evidence type="ECO:0000256" key="3">
    <source>
        <dbReference type="ARBA" id="ARBA00022884"/>
    </source>
</evidence>
<dbReference type="InterPro" id="IPR001328">
    <property type="entry name" value="Pept_tRNA_hydro"/>
</dbReference>